<evidence type="ECO:0000259" key="2">
    <source>
        <dbReference type="PROSITE" id="PS51671"/>
    </source>
</evidence>
<dbReference type="PROSITE" id="PS51671">
    <property type="entry name" value="ACT"/>
    <property type="match status" value="2"/>
</dbReference>
<dbReference type="Gene3D" id="3.30.70.260">
    <property type="match status" value="2"/>
</dbReference>
<dbReference type="Pfam" id="PF13740">
    <property type="entry name" value="ACT_6"/>
    <property type="match status" value="1"/>
</dbReference>
<keyword evidence="1" id="KW-0804">Transcription</keyword>
<name>A0ABW2A075_9GAMM</name>
<protein>
    <recommendedName>
        <fullName evidence="1">Glycine cleavage system transcriptional repressor</fullName>
    </recommendedName>
</protein>
<dbReference type="RefSeq" id="WP_379909381.1">
    <property type="nucleotide sequence ID" value="NZ_JBHSWE010000001.1"/>
</dbReference>
<evidence type="ECO:0000313" key="3">
    <source>
        <dbReference type="EMBL" id="MFC6670873.1"/>
    </source>
</evidence>
<dbReference type="PIRSF" id="PIRSF028103">
    <property type="entry name" value="GcvR"/>
    <property type="match status" value="1"/>
</dbReference>
<dbReference type="PANTHER" id="PTHR34875">
    <property type="entry name" value="UPF0237 PROTEIN MJ1558"/>
    <property type="match status" value="1"/>
</dbReference>
<feature type="domain" description="ACT" evidence="2">
    <location>
        <begin position="92"/>
        <end position="171"/>
    </location>
</feature>
<comment type="subcellular location">
    <subcellularLocation>
        <location evidence="1">Cytoplasm</location>
    </subcellularLocation>
</comment>
<proteinExistence type="predicted"/>
<dbReference type="InterPro" id="IPR045865">
    <property type="entry name" value="ACT-like_dom_sf"/>
</dbReference>
<organism evidence="3 4">
    <name type="scientific">Marinobacterium aestuariivivens</name>
    <dbReference type="NCBI Taxonomy" id="1698799"/>
    <lineage>
        <taxon>Bacteria</taxon>
        <taxon>Pseudomonadati</taxon>
        <taxon>Pseudomonadota</taxon>
        <taxon>Gammaproteobacteria</taxon>
        <taxon>Oceanospirillales</taxon>
        <taxon>Oceanospirillaceae</taxon>
        <taxon>Marinobacterium</taxon>
    </lineage>
</organism>
<dbReference type="CDD" id="cd04869">
    <property type="entry name" value="ACT_GcvR_2"/>
    <property type="match status" value="1"/>
</dbReference>
<feature type="domain" description="ACT" evidence="2">
    <location>
        <begin position="6"/>
        <end position="81"/>
    </location>
</feature>
<dbReference type="InterPro" id="IPR016867">
    <property type="entry name" value="GcvR"/>
</dbReference>
<accession>A0ABW2A075</accession>
<comment type="caution">
    <text evidence="3">The sequence shown here is derived from an EMBL/GenBank/DDBJ whole genome shotgun (WGS) entry which is preliminary data.</text>
</comment>
<keyword evidence="1" id="KW-0963">Cytoplasm</keyword>
<evidence type="ECO:0000313" key="4">
    <source>
        <dbReference type="Proteomes" id="UP001596422"/>
    </source>
</evidence>
<dbReference type="InterPro" id="IPR050990">
    <property type="entry name" value="UPF0237/GcvR_regulator"/>
</dbReference>
<dbReference type="PANTHER" id="PTHR34875:SF6">
    <property type="entry name" value="UPF0237 PROTEIN MJ1558"/>
    <property type="match status" value="1"/>
</dbReference>
<evidence type="ECO:0000256" key="1">
    <source>
        <dbReference type="PIRNR" id="PIRNR028103"/>
    </source>
</evidence>
<dbReference type="Pfam" id="PF01842">
    <property type="entry name" value="ACT"/>
    <property type="match status" value="1"/>
</dbReference>
<reference evidence="4" key="1">
    <citation type="journal article" date="2019" name="Int. J. Syst. Evol. Microbiol.">
        <title>The Global Catalogue of Microorganisms (GCM) 10K type strain sequencing project: providing services to taxonomists for standard genome sequencing and annotation.</title>
        <authorList>
            <consortium name="The Broad Institute Genomics Platform"/>
            <consortium name="The Broad Institute Genome Sequencing Center for Infectious Disease"/>
            <person name="Wu L."/>
            <person name="Ma J."/>
        </authorList>
    </citation>
    <scope>NUCLEOTIDE SEQUENCE [LARGE SCALE GENOMIC DNA]</scope>
    <source>
        <strain evidence="4">NBRC 111756</strain>
    </source>
</reference>
<dbReference type="InterPro" id="IPR002912">
    <property type="entry name" value="ACT_dom"/>
</dbReference>
<sequence length="174" mass="18203">MMTSLVLTVIGPDKPGLVELLSQTIADHGGNWLESGMSRLGGKFAGILIVSISSGNAEALEKALAGLHEKGLKVTAERSEEAAAAASLQPIQLDLVGHDKPGIVREIAQALAARHINVERLTTELTSGSMSGEELFRAQASLLAPSDLNLDELQQALEAIASDLMVDITLNGKA</sequence>
<gene>
    <name evidence="3" type="ORF">ACFQDL_12960</name>
</gene>
<keyword evidence="4" id="KW-1185">Reference proteome</keyword>
<dbReference type="Proteomes" id="UP001596422">
    <property type="component" value="Unassembled WGS sequence"/>
</dbReference>
<dbReference type="EMBL" id="JBHSWE010000001">
    <property type="protein sequence ID" value="MFC6670873.1"/>
    <property type="molecule type" value="Genomic_DNA"/>
</dbReference>
<dbReference type="SUPFAM" id="SSF55021">
    <property type="entry name" value="ACT-like"/>
    <property type="match status" value="2"/>
</dbReference>
<keyword evidence="1" id="KW-0678">Repressor</keyword>